<dbReference type="PANTHER" id="PTHR43249">
    <property type="entry name" value="UDP-N-ACETYL-2-AMINO-2-DEOXY-D-GLUCURONATE OXIDASE"/>
    <property type="match status" value="1"/>
</dbReference>
<proteinExistence type="predicted"/>
<dbReference type="InterPro" id="IPR036291">
    <property type="entry name" value="NAD(P)-bd_dom_sf"/>
</dbReference>
<evidence type="ECO:0000259" key="2">
    <source>
        <dbReference type="Pfam" id="PF22725"/>
    </source>
</evidence>
<accession>A0A4R6S8B6</accession>
<feature type="domain" description="Gfo/Idh/MocA-like oxidoreductase N-terminal" evidence="1">
    <location>
        <begin position="5"/>
        <end position="119"/>
    </location>
</feature>
<evidence type="ECO:0000259" key="1">
    <source>
        <dbReference type="Pfam" id="PF01408"/>
    </source>
</evidence>
<dbReference type="PANTHER" id="PTHR43249:SF1">
    <property type="entry name" value="D-GLUCOSIDE 3-DEHYDROGENASE"/>
    <property type="match status" value="1"/>
</dbReference>
<dbReference type="InterPro" id="IPR052515">
    <property type="entry name" value="Gfo/Idh/MocA_Oxidoreductase"/>
</dbReference>
<dbReference type="SUPFAM" id="SSF51735">
    <property type="entry name" value="NAD(P)-binding Rossmann-fold domains"/>
    <property type="match status" value="1"/>
</dbReference>
<dbReference type="EMBL" id="SNXX01000008">
    <property type="protein sequence ID" value="TDP95981.1"/>
    <property type="molecule type" value="Genomic_DNA"/>
</dbReference>
<name>A0A4R6S8B6_9FIRM</name>
<dbReference type="RefSeq" id="WP_133530178.1">
    <property type="nucleotide sequence ID" value="NZ_SNXX01000008.1"/>
</dbReference>
<organism evidence="3 4">
    <name type="scientific">Halanaerobium saccharolyticum</name>
    <dbReference type="NCBI Taxonomy" id="43595"/>
    <lineage>
        <taxon>Bacteria</taxon>
        <taxon>Bacillati</taxon>
        <taxon>Bacillota</taxon>
        <taxon>Clostridia</taxon>
        <taxon>Halanaerobiales</taxon>
        <taxon>Halanaerobiaceae</taxon>
        <taxon>Halanaerobium</taxon>
    </lineage>
</organism>
<evidence type="ECO:0000313" key="3">
    <source>
        <dbReference type="EMBL" id="TDP95981.1"/>
    </source>
</evidence>
<dbReference type="InterPro" id="IPR000683">
    <property type="entry name" value="Gfo/Idh/MocA-like_OxRdtase_N"/>
</dbReference>
<comment type="caution">
    <text evidence="3">The sequence shown here is derived from an EMBL/GenBank/DDBJ whole genome shotgun (WGS) entry which is preliminary data.</text>
</comment>
<dbReference type="InterPro" id="IPR055170">
    <property type="entry name" value="GFO_IDH_MocA-like_dom"/>
</dbReference>
<dbReference type="GO" id="GO:0000166">
    <property type="term" value="F:nucleotide binding"/>
    <property type="evidence" value="ECO:0007669"/>
    <property type="project" value="InterPro"/>
</dbReference>
<evidence type="ECO:0000313" key="4">
    <source>
        <dbReference type="Proteomes" id="UP000295176"/>
    </source>
</evidence>
<dbReference type="AlphaFoldDB" id="A0A4R6S8B6"/>
<dbReference type="Proteomes" id="UP000295176">
    <property type="component" value="Unassembled WGS sequence"/>
</dbReference>
<feature type="domain" description="GFO/IDH/MocA-like oxidoreductase" evidence="2">
    <location>
        <begin position="129"/>
        <end position="255"/>
    </location>
</feature>
<dbReference type="Gene3D" id="3.30.360.10">
    <property type="entry name" value="Dihydrodipicolinate Reductase, domain 2"/>
    <property type="match status" value="1"/>
</dbReference>
<sequence>MKKLKTAIIGCGNIHQVHADIIKNSDNTELEYVVDIKENRAKKSAEKYNCKYLTDYKDLLDKNLDSVHICTPHFLHSSMAIDFLNSEINVLVEKPLALNYKEAQKVIKADQNSSAKLGVCFQNRFNENIQRAREIIDSSELGELKGIKGIVTWHRDQNYYLKDDWKGYYKTEGGGVLINQAIHTLDLIQWFGGEIEAVKGNIDTRVLEDIIEVEDTADATLYFKNNAVGIFYATNGFSANSPVEIVVDFEKGSLRLFGDQLFVQKENEIKKFSEEKESKYKAYWGYGHQKLIESFYQAIINNNNKNLIRAEEGIKTLELINKINDSSKKRKKYYLDQ</sequence>
<gene>
    <name evidence="3" type="ORF">C7957_10868</name>
</gene>
<reference evidence="3 4" key="1">
    <citation type="submission" date="2019-03" db="EMBL/GenBank/DDBJ databases">
        <title>Subsurface microbial communities from deep shales in Ohio and West Virginia, USA.</title>
        <authorList>
            <person name="Wrighton K."/>
        </authorList>
    </citation>
    <scope>NUCLEOTIDE SEQUENCE [LARGE SCALE GENOMIC DNA]</scope>
    <source>
        <strain evidence="3 4">MSL 7</strain>
    </source>
</reference>
<dbReference type="SUPFAM" id="SSF55347">
    <property type="entry name" value="Glyceraldehyde-3-phosphate dehydrogenase-like, C-terminal domain"/>
    <property type="match status" value="1"/>
</dbReference>
<protein>
    <submittedName>
        <fullName evidence="3">Putative dehydrogenase</fullName>
    </submittedName>
</protein>
<dbReference type="Pfam" id="PF22725">
    <property type="entry name" value="GFO_IDH_MocA_C3"/>
    <property type="match status" value="1"/>
</dbReference>
<dbReference type="Gene3D" id="3.40.50.720">
    <property type="entry name" value="NAD(P)-binding Rossmann-like Domain"/>
    <property type="match status" value="1"/>
</dbReference>
<dbReference type="Pfam" id="PF01408">
    <property type="entry name" value="GFO_IDH_MocA"/>
    <property type="match status" value="1"/>
</dbReference>